<feature type="transmembrane region" description="Helical" evidence="1">
    <location>
        <begin position="299"/>
        <end position="318"/>
    </location>
</feature>
<evidence type="ECO:0000313" key="3">
    <source>
        <dbReference type="RefSeq" id="XP_027196373.1"/>
    </source>
</evidence>
<dbReference type="RefSeq" id="XP_027196373.1">
    <property type="nucleotide sequence ID" value="XM_027340572.1"/>
</dbReference>
<sequence length="319" mass="36948">MINPLANRLISIRVWLDSWLQMDRIDRELFEQHNRMLIFPNSPIKARNHELLFIFLSNIFGNFFQIGFQIVVAVSAVVLLPQLYSLIVVQNSILLKIALVIESLMMVYTMATLVQCALLLSCSIIGSYLIFNGSIDDLNQKFIDILNKSKYHGHQINVKDSKQLRFYLNEHTRLSYYVIYTDKTTWSDALYYYALISIPMNVALMCELIVEDIIPETKFIIIFITAIHAVTGSFPCILFANMSSNFHAIKDYLPAMQLQLKRSTHLRLKLKYDDLYERLLTGKKIAFTFGYLGDLTFRGLFEALLGYIAAFFLILKIYM</sequence>
<proteinExistence type="predicted"/>
<gene>
    <name evidence="3" type="primary">LOC113790868</name>
</gene>
<name>A0A6P6XTW4_DERPT</name>
<dbReference type="Proteomes" id="UP000515146">
    <property type="component" value="Unplaced"/>
</dbReference>
<feature type="transmembrane region" description="Helical" evidence="1">
    <location>
        <begin position="219"/>
        <end position="240"/>
    </location>
</feature>
<dbReference type="AlphaFoldDB" id="A0A6P6XTW4"/>
<protein>
    <submittedName>
        <fullName evidence="3">Uncharacterized protein LOC113790868</fullName>
    </submittedName>
</protein>
<keyword evidence="2" id="KW-1185">Reference proteome</keyword>
<evidence type="ECO:0000256" key="1">
    <source>
        <dbReference type="SAM" id="Phobius"/>
    </source>
</evidence>
<feature type="non-terminal residue" evidence="3">
    <location>
        <position position="319"/>
    </location>
</feature>
<dbReference type="KEGG" id="dpte:113790868"/>
<keyword evidence="1" id="KW-1133">Transmembrane helix</keyword>
<organism evidence="2 3">
    <name type="scientific">Dermatophagoides pteronyssinus</name>
    <name type="common">European house dust mite</name>
    <dbReference type="NCBI Taxonomy" id="6956"/>
    <lineage>
        <taxon>Eukaryota</taxon>
        <taxon>Metazoa</taxon>
        <taxon>Ecdysozoa</taxon>
        <taxon>Arthropoda</taxon>
        <taxon>Chelicerata</taxon>
        <taxon>Arachnida</taxon>
        <taxon>Acari</taxon>
        <taxon>Acariformes</taxon>
        <taxon>Sarcoptiformes</taxon>
        <taxon>Astigmata</taxon>
        <taxon>Psoroptidia</taxon>
        <taxon>Analgoidea</taxon>
        <taxon>Pyroglyphidae</taxon>
        <taxon>Dermatophagoidinae</taxon>
        <taxon>Dermatophagoides</taxon>
    </lineage>
</organism>
<feature type="transmembrane region" description="Helical" evidence="1">
    <location>
        <begin position="51"/>
        <end position="77"/>
    </location>
</feature>
<dbReference type="InParanoid" id="A0A6P6XTW4"/>
<feature type="transmembrane region" description="Helical" evidence="1">
    <location>
        <begin position="190"/>
        <end position="210"/>
    </location>
</feature>
<keyword evidence="1" id="KW-0812">Transmembrane</keyword>
<accession>A0A6P6XTW4</accession>
<keyword evidence="1" id="KW-0472">Membrane</keyword>
<reference evidence="3" key="1">
    <citation type="submission" date="2025-08" db="UniProtKB">
        <authorList>
            <consortium name="RefSeq"/>
        </authorList>
    </citation>
    <scope>IDENTIFICATION</scope>
    <source>
        <strain evidence="3">Airmid</strain>
    </source>
</reference>
<evidence type="ECO:0000313" key="2">
    <source>
        <dbReference type="Proteomes" id="UP000515146"/>
    </source>
</evidence>
<feature type="transmembrane region" description="Helical" evidence="1">
    <location>
        <begin position="83"/>
        <end position="101"/>
    </location>
</feature>
<feature type="transmembrane region" description="Helical" evidence="1">
    <location>
        <begin position="108"/>
        <end position="131"/>
    </location>
</feature>